<evidence type="ECO:0008006" key="3">
    <source>
        <dbReference type="Google" id="ProtNLM"/>
    </source>
</evidence>
<sequence>MDLQSLLISLLGIFAIACAVGSWLTRDNFYSALYMSVAMLFVAGIYASFNLQPAVVLITLVFVGAVGIVTIAVAATYRARIPRKMNLIWTLPALVIIAVLGYVYSEKSISEVNYAVMDFVGEYFLAIIFLICMMVLVMLSAIRILRRVGL</sequence>
<proteinExistence type="predicted"/>
<name>A0A7J2TJD3_ARCFL</name>
<gene>
    <name evidence="2" type="ORF">ENP88_06115</name>
</gene>
<accession>A0A7J2TJD3</accession>
<feature type="transmembrane region" description="Helical" evidence="1">
    <location>
        <begin position="32"/>
        <end position="49"/>
    </location>
</feature>
<keyword evidence="1" id="KW-0472">Membrane</keyword>
<feature type="transmembrane region" description="Helical" evidence="1">
    <location>
        <begin position="55"/>
        <end position="75"/>
    </location>
</feature>
<evidence type="ECO:0000256" key="1">
    <source>
        <dbReference type="SAM" id="Phobius"/>
    </source>
</evidence>
<comment type="caution">
    <text evidence="2">The sequence shown here is derived from an EMBL/GenBank/DDBJ whole genome shotgun (WGS) entry which is preliminary data.</text>
</comment>
<organism evidence="2">
    <name type="scientific">Archaeoglobus fulgidus</name>
    <dbReference type="NCBI Taxonomy" id="2234"/>
    <lineage>
        <taxon>Archaea</taxon>
        <taxon>Methanobacteriati</taxon>
        <taxon>Methanobacteriota</taxon>
        <taxon>Archaeoglobi</taxon>
        <taxon>Archaeoglobales</taxon>
        <taxon>Archaeoglobaceae</taxon>
        <taxon>Archaeoglobus</taxon>
    </lineage>
</organism>
<keyword evidence="1" id="KW-1133">Transmembrane helix</keyword>
<protein>
    <recommendedName>
        <fullName evidence="3">NADH-quinone oxidoreductase subunit J</fullName>
    </recommendedName>
</protein>
<reference evidence="2" key="1">
    <citation type="journal article" date="2020" name="mSystems">
        <title>Genome- and Community-Level Interaction Insights into Carbon Utilization and Element Cycling Functions of Hydrothermarchaeota in Hydrothermal Sediment.</title>
        <authorList>
            <person name="Zhou Z."/>
            <person name="Liu Y."/>
            <person name="Xu W."/>
            <person name="Pan J."/>
            <person name="Luo Z.H."/>
            <person name="Li M."/>
        </authorList>
    </citation>
    <scope>NUCLEOTIDE SEQUENCE [LARGE SCALE GENOMIC DNA]</scope>
    <source>
        <strain evidence="2">SpSt-26</strain>
    </source>
</reference>
<keyword evidence="1" id="KW-0812">Transmembrane</keyword>
<feature type="transmembrane region" description="Helical" evidence="1">
    <location>
        <begin position="124"/>
        <end position="145"/>
    </location>
</feature>
<feature type="transmembrane region" description="Helical" evidence="1">
    <location>
        <begin position="87"/>
        <end position="104"/>
    </location>
</feature>
<dbReference type="EMBL" id="DSLA01000095">
    <property type="protein sequence ID" value="HEH35707.1"/>
    <property type="molecule type" value="Genomic_DNA"/>
</dbReference>
<dbReference type="AlphaFoldDB" id="A0A7J2TJD3"/>
<evidence type="ECO:0000313" key="2">
    <source>
        <dbReference type="EMBL" id="HEH35707.1"/>
    </source>
</evidence>
<feature type="transmembrane region" description="Helical" evidence="1">
    <location>
        <begin position="6"/>
        <end position="25"/>
    </location>
</feature>